<keyword evidence="5 9" id="KW-1133">Transmembrane helix</keyword>
<keyword evidence="8" id="KW-0393">Immunoglobulin domain</keyword>
<evidence type="ECO:0000256" key="8">
    <source>
        <dbReference type="ARBA" id="ARBA00023319"/>
    </source>
</evidence>
<comment type="subcellular location">
    <subcellularLocation>
        <location evidence="1">Membrane</location>
        <topology evidence="1">Single-pass type I membrane protein</topology>
    </subcellularLocation>
</comment>
<keyword evidence="3 10" id="KW-0732">Signal</keyword>
<dbReference type="SMART" id="SM00409">
    <property type="entry name" value="IG"/>
    <property type="match status" value="10"/>
</dbReference>
<keyword evidence="13" id="KW-1185">Reference proteome</keyword>
<evidence type="ECO:0000256" key="9">
    <source>
        <dbReference type="SAM" id="Phobius"/>
    </source>
</evidence>
<dbReference type="InterPro" id="IPR013783">
    <property type="entry name" value="Ig-like_fold"/>
</dbReference>
<dbReference type="Pfam" id="PF07686">
    <property type="entry name" value="V-set"/>
    <property type="match status" value="6"/>
</dbReference>
<comment type="caution">
    <text evidence="12">The sequence shown here is derived from an EMBL/GenBank/DDBJ whole genome shotgun (WGS) entry which is preliminary data.</text>
</comment>
<feature type="domain" description="Ig-like" evidence="11">
    <location>
        <begin position="803"/>
        <end position="910"/>
    </location>
</feature>
<dbReference type="SUPFAM" id="SSF48726">
    <property type="entry name" value="Immunoglobulin"/>
    <property type="match status" value="10"/>
</dbReference>
<dbReference type="FunFam" id="2.60.40.10:FF:000491">
    <property type="entry name" value="Immunoglobulin superfamily, member 3"/>
    <property type="match status" value="1"/>
</dbReference>
<dbReference type="InterPro" id="IPR036179">
    <property type="entry name" value="Ig-like_dom_sf"/>
</dbReference>
<dbReference type="SMART" id="SM00408">
    <property type="entry name" value="IGc2"/>
    <property type="match status" value="5"/>
</dbReference>
<dbReference type="SMART" id="SM00406">
    <property type="entry name" value="IGv"/>
    <property type="match status" value="10"/>
</dbReference>
<dbReference type="InterPro" id="IPR013106">
    <property type="entry name" value="Ig_V-set"/>
</dbReference>
<name>A0AAD7WW43_9TELE</name>
<dbReference type="InterPro" id="IPR007110">
    <property type="entry name" value="Ig-like_dom"/>
</dbReference>
<protein>
    <recommendedName>
        <fullName evidence="11">Ig-like domain-containing protein</fullName>
    </recommendedName>
</protein>
<evidence type="ECO:0000256" key="2">
    <source>
        <dbReference type="ARBA" id="ARBA00022692"/>
    </source>
</evidence>
<keyword evidence="6 9" id="KW-0472">Membrane</keyword>
<dbReference type="Proteomes" id="UP001221898">
    <property type="component" value="Unassembled WGS sequence"/>
</dbReference>
<feature type="domain" description="Ig-like" evidence="11">
    <location>
        <begin position="1075"/>
        <end position="1179"/>
    </location>
</feature>
<dbReference type="InterPro" id="IPR051102">
    <property type="entry name" value="IgSF_V-set/TM_domain"/>
</dbReference>
<evidence type="ECO:0000259" key="11">
    <source>
        <dbReference type="PROSITE" id="PS50835"/>
    </source>
</evidence>
<evidence type="ECO:0000256" key="6">
    <source>
        <dbReference type="ARBA" id="ARBA00023136"/>
    </source>
</evidence>
<feature type="domain" description="Ig-like" evidence="11">
    <location>
        <begin position="1192"/>
        <end position="1327"/>
    </location>
</feature>
<keyword evidence="4" id="KW-0677">Repeat</keyword>
<feature type="transmembrane region" description="Helical" evidence="9">
    <location>
        <begin position="1356"/>
        <end position="1378"/>
    </location>
</feature>
<feature type="domain" description="Ig-like" evidence="11">
    <location>
        <begin position="550"/>
        <end position="668"/>
    </location>
</feature>
<feature type="signal peptide" evidence="10">
    <location>
        <begin position="1"/>
        <end position="28"/>
    </location>
</feature>
<keyword evidence="2 9" id="KW-0812">Transmembrane</keyword>
<dbReference type="Pfam" id="PF07679">
    <property type="entry name" value="I-set"/>
    <property type="match status" value="1"/>
</dbReference>
<dbReference type="PROSITE" id="PS50835">
    <property type="entry name" value="IG_LIKE"/>
    <property type="match status" value="9"/>
</dbReference>
<feature type="domain" description="Ig-like" evidence="11">
    <location>
        <begin position="168"/>
        <end position="259"/>
    </location>
</feature>
<keyword evidence="7" id="KW-1015">Disulfide bond</keyword>
<evidence type="ECO:0000256" key="7">
    <source>
        <dbReference type="ARBA" id="ARBA00023157"/>
    </source>
</evidence>
<proteinExistence type="predicted"/>
<feature type="domain" description="Ig-like" evidence="11">
    <location>
        <begin position="286"/>
        <end position="393"/>
    </location>
</feature>
<dbReference type="CDD" id="cd00099">
    <property type="entry name" value="IgV"/>
    <property type="match status" value="3"/>
</dbReference>
<feature type="domain" description="Ig-like" evidence="11">
    <location>
        <begin position="923"/>
        <end position="1068"/>
    </location>
</feature>
<dbReference type="PANTHER" id="PTHR12207">
    <property type="entry name" value="V-SET AND TRANSMEMBRANE DOMAIN-CONTAINING PROTEIN"/>
    <property type="match status" value="1"/>
</dbReference>
<reference evidence="12" key="1">
    <citation type="journal article" date="2023" name="Science">
        <title>Genome structures resolve the early diversification of teleost fishes.</title>
        <authorList>
            <person name="Parey E."/>
            <person name="Louis A."/>
            <person name="Montfort J."/>
            <person name="Bouchez O."/>
            <person name="Roques C."/>
            <person name="Iampietro C."/>
            <person name="Lluch J."/>
            <person name="Castinel A."/>
            <person name="Donnadieu C."/>
            <person name="Desvignes T."/>
            <person name="Floi Bucao C."/>
            <person name="Jouanno E."/>
            <person name="Wen M."/>
            <person name="Mejri S."/>
            <person name="Dirks R."/>
            <person name="Jansen H."/>
            <person name="Henkel C."/>
            <person name="Chen W.J."/>
            <person name="Zahm M."/>
            <person name="Cabau C."/>
            <person name="Klopp C."/>
            <person name="Thompson A.W."/>
            <person name="Robinson-Rechavi M."/>
            <person name="Braasch I."/>
            <person name="Lecointre G."/>
            <person name="Bobe J."/>
            <person name="Postlethwait J.H."/>
            <person name="Berthelot C."/>
            <person name="Roest Crollius H."/>
            <person name="Guiguen Y."/>
        </authorList>
    </citation>
    <scope>NUCLEOTIDE SEQUENCE</scope>
    <source>
        <strain evidence="12">NC1722</strain>
    </source>
</reference>
<accession>A0AAD7WW43</accession>
<feature type="chain" id="PRO_5042057803" description="Ig-like domain-containing protein" evidence="10">
    <location>
        <begin position="29"/>
        <end position="1405"/>
    </location>
</feature>
<dbReference type="GO" id="GO:0016020">
    <property type="term" value="C:membrane"/>
    <property type="evidence" value="ECO:0007669"/>
    <property type="project" value="UniProtKB-SubCell"/>
</dbReference>
<evidence type="ECO:0000256" key="1">
    <source>
        <dbReference type="ARBA" id="ARBA00004479"/>
    </source>
</evidence>
<dbReference type="InterPro" id="IPR003598">
    <property type="entry name" value="Ig_sub2"/>
</dbReference>
<gene>
    <name evidence="12" type="ORF">AAFF_G00193330</name>
</gene>
<dbReference type="EMBL" id="JAINUG010000026">
    <property type="protein sequence ID" value="KAJ8410429.1"/>
    <property type="molecule type" value="Genomic_DNA"/>
</dbReference>
<evidence type="ECO:0000256" key="10">
    <source>
        <dbReference type="SAM" id="SignalP"/>
    </source>
</evidence>
<dbReference type="PANTHER" id="PTHR12207:SF25">
    <property type="entry name" value="IMMUNOGLOBULIN SUPERFAMILY MEMBER 2"/>
    <property type="match status" value="1"/>
</dbReference>
<dbReference type="Gene3D" id="2.60.40.10">
    <property type="entry name" value="Immunoglobulins"/>
    <property type="match status" value="10"/>
</dbReference>
<evidence type="ECO:0000256" key="4">
    <source>
        <dbReference type="ARBA" id="ARBA00022737"/>
    </source>
</evidence>
<feature type="domain" description="Ig-like" evidence="11">
    <location>
        <begin position="424"/>
        <end position="543"/>
    </location>
</feature>
<evidence type="ECO:0000256" key="3">
    <source>
        <dbReference type="ARBA" id="ARBA00022729"/>
    </source>
</evidence>
<sequence length="1405" mass="158644">MDLLRCRLRRITLLLCLKGLLLWDLCVGQRVVQIQEGPLYRVKGYPVTISCNVSGFHGSSQQTFEFSIFQTARPNVELKIISTAEANFAYALYSKRVKNGDIKIEQLTGSSVLFHINNLLEGDVGEYECYTPNTDGIYYGRYSAKTKLNVIQDTLSVSSRPDVLSKTEGESLQLECEVSSQTFQHTHLSVTWFLQSKGAGQPRPIISLTRDFTLSPGEGFEERYRSGLISLDKVQETTYRLSMSLLRVSDQGSIYCQASEWMQDPDRSWYRIAYNTTEVFTLQVQPIDTLTNLDSFNARIESPKEDLQEGDTLEIQCNVEAQNVLDSYFSVAWLKDDKEVAGIGPTGVPSIRPGYLSRESEGELKVVKKSDRDYLLTIRLVRTEDGGRYLCRVWKEEKNAGSFTRGQSQESSVKHVGITIKKSGLIVSTPSSNLKVTEGDVLRVTCRVSGASEQLSISWQHKDGQGTFNDVMSLGRNGVMEPGLRYRQRAETGEVRTLRATSDSFTLEIANALPSDSGDYKCTVSEWAKDNADKTNSKSQEVKAEILSVDSLLRAELRSRTMSVRENEEIEIFCKVKGPKFPLTVTWKFKHPASPSQEEIMSLMYDGTITWRKERPNYQFRTQVQRAEVSFILKVFRASAQEAGKYQCVVEAYLRQNQKALKLSNELAVAVRKPDSQLLISTSPPSPLKHSVGSDVQMECGILAVTANTSRFAVSWVFQPEGGKNQTVLRADRDSILAAGVGVGQKYSLSRRAAWSYQLLLQQAETGDSGRYYCLMEEWLQDAHGEWSPLAQTSATIQLIISPQKSNFSVLKGESKVKVQESEQVYLNCTLGPGSITPTSHYSVTWFFIPADSSDRVVLMKFSHSALLDYTGVNEELMKRMHFYRPALGSFSLTIQNMDTEDSGRYSCQVDEYQLDCEGKWLPRATDQSGVTTVTVHQTESNLHVLKHNDSVTVDDQLDSFVISCNITSYSSSGSVFEVTWWQRQVDGEGERHPIFRARHNFTLQHLDRTRDRMLFGRPQPTLYTLTLLDAKPSDSGQYYCHVEEWLLSPRNTWRKNAEDTSGYLTVSFRTKAGHHLSVLKPEVEVAVQEGQMLVIDCTLGPGSITPTSHYSVTWFFIPANSSDRVVLMKFSHNALLDYTGVNEELMKRMHFYRPALGSFSLTIQNMDTEDSGRYSCQVDEYQLDCEGKWLPRATDQSGVTTVSVHQTERDLHVLKHNDNITVDDQLGSFLISCNITSYSSGGSVFEVTWWQRQVDGEGKPHPIFRARRNFTLQHLDRTRDRMLFGRPQTTLYTLTLLDAKPSDSGQYYCHVEEWLLSPRNTWRKISEDTSGYLTVSFQTKAADNLPKPSHSSRTLPVTLTIIALLILVIGALSYKLWKAGNQSKKNQADTLWSENNPLKPRPEN</sequence>
<dbReference type="InterPro" id="IPR013098">
    <property type="entry name" value="Ig_I-set"/>
</dbReference>
<dbReference type="Pfam" id="PF13927">
    <property type="entry name" value="Ig_3"/>
    <property type="match status" value="1"/>
</dbReference>
<dbReference type="FunFam" id="2.60.40.10:FF:000191">
    <property type="entry name" value="Immunoglobulin superfamily member 3"/>
    <property type="match status" value="1"/>
</dbReference>
<organism evidence="12 13">
    <name type="scientific">Aldrovandia affinis</name>
    <dbReference type="NCBI Taxonomy" id="143900"/>
    <lineage>
        <taxon>Eukaryota</taxon>
        <taxon>Metazoa</taxon>
        <taxon>Chordata</taxon>
        <taxon>Craniata</taxon>
        <taxon>Vertebrata</taxon>
        <taxon>Euteleostomi</taxon>
        <taxon>Actinopterygii</taxon>
        <taxon>Neopterygii</taxon>
        <taxon>Teleostei</taxon>
        <taxon>Notacanthiformes</taxon>
        <taxon>Halosauridae</taxon>
        <taxon>Aldrovandia</taxon>
    </lineage>
</organism>
<dbReference type="InterPro" id="IPR003599">
    <property type="entry name" value="Ig_sub"/>
</dbReference>
<evidence type="ECO:0000256" key="5">
    <source>
        <dbReference type="ARBA" id="ARBA00022989"/>
    </source>
</evidence>
<evidence type="ECO:0000313" key="12">
    <source>
        <dbReference type="EMBL" id="KAJ8410429.1"/>
    </source>
</evidence>
<evidence type="ECO:0000313" key="13">
    <source>
        <dbReference type="Proteomes" id="UP001221898"/>
    </source>
</evidence>
<feature type="domain" description="Ig-like" evidence="11">
    <location>
        <begin position="674"/>
        <end position="798"/>
    </location>
</feature>